<keyword evidence="2" id="KW-1185">Reference proteome</keyword>
<dbReference type="RefSeq" id="WP_188854802.1">
    <property type="nucleotide sequence ID" value="NZ_BMJJ01000014.1"/>
</dbReference>
<name>A0A916YBF3_9HYPH</name>
<sequence>MAAIRTAFSRLEKLTIALITPSSKPPRLAVDALKRELPGVLRLIQNALPEDEDA</sequence>
<reference evidence="1" key="1">
    <citation type="journal article" date="2014" name="Int. J. Syst. Evol. Microbiol.">
        <title>Complete genome sequence of Corynebacterium casei LMG S-19264T (=DSM 44701T), isolated from a smear-ripened cheese.</title>
        <authorList>
            <consortium name="US DOE Joint Genome Institute (JGI-PGF)"/>
            <person name="Walter F."/>
            <person name="Albersmeier A."/>
            <person name="Kalinowski J."/>
            <person name="Ruckert C."/>
        </authorList>
    </citation>
    <scope>NUCLEOTIDE SEQUENCE</scope>
    <source>
        <strain evidence="1">CGMCC 1.15493</strain>
    </source>
</reference>
<dbReference type="AlphaFoldDB" id="A0A916YBF3"/>
<proteinExistence type="predicted"/>
<protein>
    <submittedName>
        <fullName evidence="1">Uncharacterized protein</fullName>
    </submittedName>
</protein>
<dbReference type="Proteomes" id="UP000613160">
    <property type="component" value="Unassembled WGS sequence"/>
</dbReference>
<evidence type="ECO:0000313" key="1">
    <source>
        <dbReference type="EMBL" id="GGD38185.1"/>
    </source>
</evidence>
<reference evidence="1" key="2">
    <citation type="submission" date="2020-09" db="EMBL/GenBank/DDBJ databases">
        <authorList>
            <person name="Sun Q."/>
            <person name="Zhou Y."/>
        </authorList>
    </citation>
    <scope>NUCLEOTIDE SEQUENCE</scope>
    <source>
        <strain evidence="1">CGMCC 1.15493</strain>
    </source>
</reference>
<gene>
    <name evidence="1" type="ORF">GCM10011335_46150</name>
</gene>
<accession>A0A916YBF3</accession>
<organism evidence="1 2">
    <name type="scientific">Aureimonas glaciei</name>
    <dbReference type="NCBI Taxonomy" id="1776957"/>
    <lineage>
        <taxon>Bacteria</taxon>
        <taxon>Pseudomonadati</taxon>
        <taxon>Pseudomonadota</taxon>
        <taxon>Alphaproteobacteria</taxon>
        <taxon>Hyphomicrobiales</taxon>
        <taxon>Aurantimonadaceae</taxon>
        <taxon>Aureimonas</taxon>
    </lineage>
</organism>
<comment type="caution">
    <text evidence="1">The sequence shown here is derived from an EMBL/GenBank/DDBJ whole genome shotgun (WGS) entry which is preliminary data.</text>
</comment>
<evidence type="ECO:0000313" key="2">
    <source>
        <dbReference type="Proteomes" id="UP000613160"/>
    </source>
</evidence>
<dbReference type="EMBL" id="BMJJ01000014">
    <property type="protein sequence ID" value="GGD38185.1"/>
    <property type="molecule type" value="Genomic_DNA"/>
</dbReference>